<evidence type="ECO:0000313" key="1">
    <source>
        <dbReference type="EMBL" id="MCW6037013.1"/>
    </source>
</evidence>
<keyword evidence="2" id="KW-1185">Reference proteome</keyword>
<dbReference type="EMBL" id="JAIHOM010000054">
    <property type="protein sequence ID" value="MCW6037013.1"/>
    <property type="molecule type" value="Genomic_DNA"/>
</dbReference>
<organism evidence="1 2">
    <name type="scientific">Spirulina subsalsa FACHB-351</name>
    <dbReference type="NCBI Taxonomy" id="234711"/>
    <lineage>
        <taxon>Bacteria</taxon>
        <taxon>Bacillati</taxon>
        <taxon>Cyanobacteriota</taxon>
        <taxon>Cyanophyceae</taxon>
        <taxon>Spirulinales</taxon>
        <taxon>Spirulinaceae</taxon>
        <taxon>Spirulina</taxon>
    </lineage>
</organism>
<protein>
    <submittedName>
        <fullName evidence="1">DUF2281 domain-containing protein</fullName>
    </submittedName>
</protein>
<accession>A0ABT3L682</accession>
<proteinExistence type="predicted"/>
<sequence>MSKPTVERQNLISAVNTLPDEMLNELASFIEYLRYKTVQHQPSAPPKQNFLLTVAGIGNSGQSDISDSDEEILRNEIDPIYGWNSKPEDRP</sequence>
<dbReference type="Proteomes" id="UP001526426">
    <property type="component" value="Unassembled WGS sequence"/>
</dbReference>
<evidence type="ECO:0000313" key="2">
    <source>
        <dbReference type="Proteomes" id="UP001526426"/>
    </source>
</evidence>
<comment type="caution">
    <text evidence="1">The sequence shown here is derived from an EMBL/GenBank/DDBJ whole genome shotgun (WGS) entry which is preliminary data.</text>
</comment>
<gene>
    <name evidence="1" type="ORF">K4A83_12155</name>
</gene>
<reference evidence="1 2" key="1">
    <citation type="submission" date="2021-08" db="EMBL/GenBank/DDBJ databases">
        <title>Draft genome sequence of Spirulina subsalsa with high tolerance to salinity and hype-accumulation of phycocyanin.</title>
        <authorList>
            <person name="Pei H."/>
            <person name="Jiang L."/>
        </authorList>
    </citation>
    <scope>NUCLEOTIDE SEQUENCE [LARGE SCALE GENOMIC DNA]</scope>
    <source>
        <strain evidence="1 2">FACHB-351</strain>
    </source>
</reference>
<name>A0ABT3L682_9CYAN</name>
<dbReference type="RefSeq" id="WP_407810012.1">
    <property type="nucleotide sequence ID" value="NZ_JAIHOM010000054.1"/>
</dbReference>